<keyword evidence="6 8" id="KW-1133">Transmembrane helix</keyword>
<evidence type="ECO:0000256" key="3">
    <source>
        <dbReference type="ARBA" id="ARBA00022448"/>
    </source>
</evidence>
<evidence type="ECO:0000256" key="2">
    <source>
        <dbReference type="ARBA" id="ARBA00009773"/>
    </source>
</evidence>
<dbReference type="Pfam" id="PF01594">
    <property type="entry name" value="AI-2E_transport"/>
    <property type="match status" value="1"/>
</dbReference>
<evidence type="ECO:0000256" key="8">
    <source>
        <dbReference type="SAM" id="Phobius"/>
    </source>
</evidence>
<dbReference type="PANTHER" id="PTHR21716">
    <property type="entry name" value="TRANSMEMBRANE PROTEIN"/>
    <property type="match status" value="1"/>
</dbReference>
<dbReference type="STRING" id="626523.GCWU000342_02070"/>
<comment type="similarity">
    <text evidence="2">Belongs to the autoinducer-2 exporter (AI-2E) (TC 2.A.86) family.</text>
</comment>
<evidence type="ECO:0000256" key="6">
    <source>
        <dbReference type="ARBA" id="ARBA00022989"/>
    </source>
</evidence>
<organism evidence="9 10">
    <name type="scientific">Shuttleworthella satelles DSM 14600</name>
    <dbReference type="NCBI Taxonomy" id="626523"/>
    <lineage>
        <taxon>Bacteria</taxon>
        <taxon>Bacillati</taxon>
        <taxon>Bacillota</taxon>
        <taxon>Clostridia</taxon>
        <taxon>Lachnospirales</taxon>
        <taxon>Lachnospiraceae</taxon>
        <taxon>Shuttleworthella</taxon>
    </lineage>
</organism>
<feature type="transmembrane region" description="Helical" evidence="8">
    <location>
        <begin position="43"/>
        <end position="68"/>
    </location>
</feature>
<protein>
    <submittedName>
        <fullName evidence="9">ATP synthase F0, A subunit</fullName>
    </submittedName>
</protein>
<dbReference type="GO" id="GO:0055085">
    <property type="term" value="P:transmembrane transport"/>
    <property type="evidence" value="ECO:0007669"/>
    <property type="project" value="TreeGrafter"/>
</dbReference>
<keyword evidence="10" id="KW-1185">Reference proteome</keyword>
<dbReference type="EMBL" id="ACIP02000007">
    <property type="protein sequence ID" value="EEP27376.1"/>
    <property type="molecule type" value="Genomic_DNA"/>
</dbReference>
<name>C4GD97_9FIRM</name>
<sequence>MKNFNDNFLNKIMRYVLLTFLIMLIMVWAYRHMDTILWQAGTFIGWITGILKPLVFGIMVALLLSPVVHRLERGFSHVPILRKHRTRGLSVAITVLAALLVFFLVASLLLSSLTNSLQAVSVENLKIIANNFQESISGIWSLVTEVMDRFHIDRSFLQEAVNNASNWARNSATSAAKGVTGFMTTAFFSLIFSIYFMADHEGFIAYWTKAAKSILPEREYSYFMEFLGNAGHAFIGYVRGQLLDAVFVGVTMSIILSLIEVPYALLIGMMMGIGNLIPYVGPAVGYVSVTFVCVFAQDHSKLLIALIAVFVVTTIDGNVINPRILSNAVSVHPVLVIAALLVGSAVGGVTGMFLAVPVASLIRIYFDKLVDWRCEETDEKLGKKIDRATDGEKETRE</sequence>
<keyword evidence="7 8" id="KW-0472">Membrane</keyword>
<feature type="transmembrane region" description="Helical" evidence="8">
    <location>
        <begin position="245"/>
        <end position="270"/>
    </location>
</feature>
<gene>
    <name evidence="9" type="ORF">GCWU000342_02070</name>
</gene>
<comment type="caution">
    <text evidence="9">The sequence shown here is derived from an EMBL/GenBank/DDBJ whole genome shotgun (WGS) entry which is preliminary data.</text>
</comment>
<keyword evidence="3" id="KW-0813">Transport</keyword>
<feature type="transmembrane region" description="Helical" evidence="8">
    <location>
        <begin position="179"/>
        <end position="198"/>
    </location>
</feature>
<dbReference type="PANTHER" id="PTHR21716:SF53">
    <property type="entry name" value="PERMEASE PERM-RELATED"/>
    <property type="match status" value="1"/>
</dbReference>
<reference evidence="9" key="1">
    <citation type="submission" date="2009-04" db="EMBL/GenBank/DDBJ databases">
        <authorList>
            <person name="Weinstock G."/>
            <person name="Sodergren E."/>
            <person name="Clifton S."/>
            <person name="Fulton L."/>
            <person name="Fulton B."/>
            <person name="Courtney L."/>
            <person name="Fronick C."/>
            <person name="Harrison M."/>
            <person name="Strong C."/>
            <person name="Farmer C."/>
            <person name="Delahaunty K."/>
            <person name="Markovic C."/>
            <person name="Hall O."/>
            <person name="Minx P."/>
            <person name="Tomlinson C."/>
            <person name="Mitreva M."/>
            <person name="Nelson J."/>
            <person name="Hou S."/>
            <person name="Wollam A."/>
            <person name="Pepin K.H."/>
            <person name="Johnson M."/>
            <person name="Bhonagiri V."/>
            <person name="Nash W.E."/>
            <person name="Warren W."/>
            <person name="Chinwalla A."/>
            <person name="Mardis E.R."/>
            <person name="Wilson R.K."/>
        </authorList>
    </citation>
    <scope>NUCLEOTIDE SEQUENCE [LARGE SCALE GENOMIC DNA]</scope>
    <source>
        <strain evidence="9">DSM 14600</strain>
    </source>
</reference>
<dbReference type="RefSeq" id="WP_006907047.1">
    <property type="nucleotide sequence ID" value="NZ_GG665867.1"/>
</dbReference>
<dbReference type="HOGENOM" id="CLU_031275_2_0_9"/>
<dbReference type="Proteomes" id="UP000003494">
    <property type="component" value="Unassembled WGS sequence"/>
</dbReference>
<feature type="transmembrane region" description="Helical" evidence="8">
    <location>
        <begin position="276"/>
        <end position="295"/>
    </location>
</feature>
<dbReference type="GO" id="GO:0005886">
    <property type="term" value="C:plasma membrane"/>
    <property type="evidence" value="ECO:0007669"/>
    <property type="project" value="UniProtKB-SubCell"/>
</dbReference>
<feature type="transmembrane region" description="Helical" evidence="8">
    <location>
        <begin position="302"/>
        <end position="320"/>
    </location>
</feature>
<feature type="transmembrane region" description="Helical" evidence="8">
    <location>
        <begin position="89"/>
        <end position="110"/>
    </location>
</feature>
<feature type="transmembrane region" description="Helical" evidence="8">
    <location>
        <begin position="332"/>
        <end position="356"/>
    </location>
</feature>
<keyword evidence="5 8" id="KW-0812">Transmembrane</keyword>
<evidence type="ECO:0000313" key="10">
    <source>
        <dbReference type="Proteomes" id="UP000003494"/>
    </source>
</evidence>
<evidence type="ECO:0000256" key="7">
    <source>
        <dbReference type="ARBA" id="ARBA00023136"/>
    </source>
</evidence>
<dbReference type="eggNOG" id="COG0628">
    <property type="taxonomic scope" value="Bacteria"/>
</dbReference>
<proteinExistence type="inferred from homology"/>
<comment type="subcellular location">
    <subcellularLocation>
        <location evidence="1">Cell membrane</location>
        <topology evidence="1">Multi-pass membrane protein</topology>
    </subcellularLocation>
</comment>
<keyword evidence="4" id="KW-1003">Cell membrane</keyword>
<evidence type="ECO:0000256" key="4">
    <source>
        <dbReference type="ARBA" id="ARBA00022475"/>
    </source>
</evidence>
<dbReference type="InterPro" id="IPR002549">
    <property type="entry name" value="AI-2E-like"/>
</dbReference>
<accession>C4GD97</accession>
<evidence type="ECO:0000313" key="9">
    <source>
        <dbReference type="EMBL" id="EEP27376.1"/>
    </source>
</evidence>
<evidence type="ECO:0000256" key="5">
    <source>
        <dbReference type="ARBA" id="ARBA00022692"/>
    </source>
</evidence>
<feature type="transmembrane region" description="Helical" evidence="8">
    <location>
        <begin position="12"/>
        <end position="31"/>
    </location>
</feature>
<evidence type="ECO:0000256" key="1">
    <source>
        <dbReference type="ARBA" id="ARBA00004651"/>
    </source>
</evidence>
<dbReference type="AlphaFoldDB" id="C4GD97"/>